<reference evidence="7" key="1">
    <citation type="journal article" date="2022" name="Microb. Genom.">
        <title>A global pangenome for the wheat fungal pathogen Pyrenophora tritici-repentis and prediction of effector protein structural homology.</title>
        <authorList>
            <person name="Moolhuijzen P.M."/>
            <person name="See P.T."/>
            <person name="Shi G."/>
            <person name="Powell H.R."/>
            <person name="Cockram J."/>
            <person name="Jorgensen L.N."/>
            <person name="Benslimane H."/>
            <person name="Strelkov S.E."/>
            <person name="Turner J."/>
            <person name="Liu Z."/>
            <person name="Moffat C.S."/>
        </authorList>
    </citation>
    <scope>NUCLEOTIDE SEQUENCE [LARGE SCALE GENOMIC DNA]</scope>
</reference>
<dbReference type="GO" id="GO:0008234">
    <property type="term" value="F:cysteine-type peptidase activity"/>
    <property type="evidence" value="ECO:0007669"/>
    <property type="project" value="InterPro"/>
</dbReference>
<dbReference type="PROSITE" id="PS50600">
    <property type="entry name" value="ULP_PROTEASE"/>
    <property type="match status" value="1"/>
</dbReference>
<feature type="compositionally biased region" description="Polar residues" evidence="4">
    <location>
        <begin position="220"/>
        <end position="238"/>
    </location>
</feature>
<evidence type="ECO:0000256" key="4">
    <source>
        <dbReference type="SAM" id="MobiDB-lite"/>
    </source>
</evidence>
<dbReference type="PANTHER" id="PTHR47372">
    <property type="entry name" value="DAUER UP-REGULATED-RELATED"/>
    <property type="match status" value="1"/>
</dbReference>
<keyword evidence="2" id="KW-0645">Protease</keyword>
<name>A0A922NBI2_9PLEO</name>
<feature type="domain" description="Ubiquitin-like protease family profile" evidence="5">
    <location>
        <begin position="41"/>
        <end position="352"/>
    </location>
</feature>
<comment type="similarity">
    <text evidence="1">Belongs to the peptidase C48 family.</text>
</comment>
<evidence type="ECO:0000256" key="1">
    <source>
        <dbReference type="ARBA" id="ARBA00005234"/>
    </source>
</evidence>
<feature type="region of interest" description="Disordered" evidence="4">
    <location>
        <begin position="445"/>
        <end position="489"/>
    </location>
</feature>
<feature type="compositionally biased region" description="Pro residues" evidence="4">
    <location>
        <begin position="685"/>
        <end position="696"/>
    </location>
</feature>
<feature type="compositionally biased region" description="Acidic residues" evidence="4">
    <location>
        <begin position="469"/>
        <end position="482"/>
    </location>
</feature>
<gene>
    <name evidence="6" type="ORF">Ptr86124_006142</name>
</gene>
<feature type="region of interest" description="Disordered" evidence="4">
    <location>
        <begin position="663"/>
        <end position="696"/>
    </location>
</feature>
<feature type="compositionally biased region" description="Basic and acidic residues" evidence="4">
    <location>
        <begin position="188"/>
        <end position="211"/>
    </location>
</feature>
<organism evidence="6 7">
    <name type="scientific">Pyrenophora tritici-repentis</name>
    <dbReference type="NCBI Taxonomy" id="45151"/>
    <lineage>
        <taxon>Eukaryota</taxon>
        <taxon>Fungi</taxon>
        <taxon>Dikarya</taxon>
        <taxon>Ascomycota</taxon>
        <taxon>Pezizomycotina</taxon>
        <taxon>Dothideomycetes</taxon>
        <taxon>Pleosporomycetidae</taxon>
        <taxon>Pleosporales</taxon>
        <taxon>Pleosporineae</taxon>
        <taxon>Pleosporaceae</taxon>
        <taxon>Pyrenophora</taxon>
    </lineage>
</organism>
<evidence type="ECO:0000313" key="6">
    <source>
        <dbReference type="EMBL" id="KAI1514819.1"/>
    </source>
</evidence>
<sequence length="986" mass="111705">MAQPATSDQPSTEQAHLNAWLKRNLCSVETGIQQDNAQVTCNISVKDYLAINNLRPEDDENWLDDTAIDFALAVLTNKHNRQSGNDVGVLPMYQGTELYNWGKGAKEAEAEHQQRRPLVESTPKEKRYIVVPVSDGVLDKAKEEAEKTREELKKAEDEGAKEAKEEELEKAKERVAENYKRAKEAKEAANKAKEAANKAKEAANKAKEAAKKAKGGAEATQQTEGTKENSPVQVNTSEPPQPPQPPQPTIDTGSHWGLLVVDITKRTARWFDGLLDLERSRSHADKYRIRQMLRPGEVAGKILCGIEQLLGDERGRFDAKTAKYVPHQTRDNAFKGDHGACGPYVIAFLEYLYNNPTYLRHLRSSFRIENSDRNKRDMGFHSLCTRVDMQEWIRHECEKSQQDDELPLKMTSDVFRILRPKALGPLLATAYRAFDGRADPVNFDAFEFKPHGNHRSRRGGSGSGGKPDDDTDIDNTDDEDRNDDVFRYDPDDPDATFSKIILGQELRGNKQAYLGVKPKEQRYRRAYETLVERQKTHDNLSKIPKRKYRSLLNLPTGISALPTDFGDEEVVSAEQLEAWKEANAEALERMELGPQAKKATDISFRAALHVLSAVEFADEKDDRIVDFWLNDPEVFNDRDRNDPSLKLQPNIIKDRLRNKYERGIERSGENTDNSGADQPRISIGPPVPPKTRQPPNPFNVVTYPDFASIKASGTNFRTYVAENDALFKDTDRGNDESAQRAVLWRTYKGSFTKSSAVKVWRKDEYVFAPEDRKLSLGGEAIRQRMDDIYWNLNPQPFISITDIEVRLWTQNLPQAVRDRMLNEDGRLDIDLARGRLHRLFVGEFVELIRPGEQHAEKNRGLLAVWRREYGEKYGQKFKNDEEAVDAFIKRYGQDTEALTEPFLAASPLHWPPKDYLRTLNNPGTGTGTGTGTGSESESESESEREEEGNLPSPKSAKKKKQKETEKGKRKATSPPASSLNKKKQKK</sequence>
<evidence type="ECO:0000259" key="5">
    <source>
        <dbReference type="PROSITE" id="PS50600"/>
    </source>
</evidence>
<feature type="compositionally biased region" description="Acidic residues" evidence="4">
    <location>
        <begin position="936"/>
        <end position="948"/>
    </location>
</feature>
<feature type="region of interest" description="Disordered" evidence="4">
    <location>
        <begin position="906"/>
        <end position="986"/>
    </location>
</feature>
<proteinExistence type="inferred from homology"/>
<dbReference type="GO" id="GO:0006508">
    <property type="term" value="P:proteolysis"/>
    <property type="evidence" value="ECO:0007669"/>
    <property type="project" value="UniProtKB-KW"/>
</dbReference>
<protein>
    <recommendedName>
        <fullName evidence="5">Ubiquitin-like protease family profile domain-containing protein</fullName>
    </recommendedName>
</protein>
<feature type="compositionally biased region" description="Basic residues" evidence="4">
    <location>
        <begin position="955"/>
        <end position="971"/>
    </location>
</feature>
<comment type="caution">
    <text evidence="6">The sequence shown here is derived from an EMBL/GenBank/DDBJ whole genome shotgun (WGS) entry which is preliminary data.</text>
</comment>
<dbReference type="Proteomes" id="UP000249757">
    <property type="component" value="Unassembled WGS sequence"/>
</dbReference>
<evidence type="ECO:0000256" key="2">
    <source>
        <dbReference type="ARBA" id="ARBA00022670"/>
    </source>
</evidence>
<dbReference type="InterPro" id="IPR038765">
    <property type="entry name" value="Papain-like_cys_pep_sf"/>
</dbReference>
<dbReference type="PANTHER" id="PTHR47372:SF5">
    <property type="entry name" value="LATE EMBRYOGENESIS ABUNDANT PROTEIN (LEA) FAMILY PROTEIN"/>
    <property type="match status" value="1"/>
</dbReference>
<keyword evidence="7" id="KW-1185">Reference proteome</keyword>
<accession>A0A922NBI2</accession>
<dbReference type="EMBL" id="NRDI02000007">
    <property type="protein sequence ID" value="KAI1514819.1"/>
    <property type="molecule type" value="Genomic_DNA"/>
</dbReference>
<dbReference type="AlphaFoldDB" id="A0A922NBI2"/>
<dbReference type="Gene3D" id="3.40.395.10">
    <property type="entry name" value="Adenoviral Proteinase, Chain A"/>
    <property type="match status" value="1"/>
</dbReference>
<feature type="compositionally biased region" description="Pro residues" evidence="4">
    <location>
        <begin position="239"/>
        <end position="248"/>
    </location>
</feature>
<feature type="region of interest" description="Disordered" evidence="4">
    <location>
        <begin position="149"/>
        <end position="169"/>
    </location>
</feature>
<evidence type="ECO:0000313" key="7">
    <source>
        <dbReference type="Proteomes" id="UP000249757"/>
    </source>
</evidence>
<keyword evidence="3" id="KW-0378">Hydrolase</keyword>
<dbReference type="InterPro" id="IPR003653">
    <property type="entry name" value="Peptidase_C48_C"/>
</dbReference>
<evidence type="ECO:0000256" key="3">
    <source>
        <dbReference type="ARBA" id="ARBA00022801"/>
    </source>
</evidence>
<dbReference type="SUPFAM" id="SSF54001">
    <property type="entry name" value="Cysteine proteinases"/>
    <property type="match status" value="1"/>
</dbReference>
<feature type="region of interest" description="Disordered" evidence="4">
    <location>
        <begin position="188"/>
        <end position="253"/>
    </location>
</feature>
<dbReference type="GO" id="GO:0019783">
    <property type="term" value="F:ubiquitin-like protein peptidase activity"/>
    <property type="evidence" value="ECO:0007669"/>
    <property type="project" value="UniProtKB-ARBA"/>
</dbReference>